<name>A0A3Q7EGX1_SOLLC</name>
<reference evidence="1" key="2">
    <citation type="submission" date="2019-01" db="UniProtKB">
        <authorList>
            <consortium name="EnsemblPlants"/>
        </authorList>
    </citation>
    <scope>IDENTIFICATION</scope>
    <source>
        <strain evidence="1">cv. Heinz 1706</strain>
    </source>
</reference>
<sequence>MQPSSKKDSVKLERHHYYDNRPELELQTADSIANPPSMACPLDPHTNTCSTSLSSSSMIHSNMNFFLLLDQPHSLHCQSCLPATSTSNNKKKLTLKIIFKCSQLHLKFFHFPCTRSELIHFIFLRAIQRPFATPVAAAIRCVQEAESEYKNAKNIGRHSERRQEPYLDLSLLCKKRFGNQDGQAYEYDSTGDATTYDQGKNHFRSMFLSLMLRHQQPKPHSGKMKMDVEYHLRLLSSTSPLKLFFESESTRRLYKSRSVSGKCPSSELLFKLKTAKTESEPRPSGILPVNLFPSNTKVWRSVKDETASGNGPHKPRETNLRTFKLGSLASALTNERMENFLEICLIIPTTQSCWIVQKMLNSQKSLHLR</sequence>
<proteinExistence type="predicted"/>
<keyword evidence="2" id="KW-1185">Reference proteome</keyword>
<dbReference type="EnsemblPlants" id="Solyc01g068365.1.1">
    <property type="protein sequence ID" value="Solyc01g068365.1.1"/>
    <property type="gene ID" value="Solyc01g068365.1"/>
</dbReference>
<dbReference type="Gramene" id="Solyc01g068365.1.1">
    <property type="protein sequence ID" value="Solyc01g068365.1.1"/>
    <property type="gene ID" value="Solyc01g068365.1"/>
</dbReference>
<dbReference type="AlphaFoldDB" id="A0A3Q7EGX1"/>
<protein>
    <submittedName>
        <fullName evidence="1">Uncharacterized protein</fullName>
    </submittedName>
</protein>
<accession>A0A3Q7EGX1</accession>
<evidence type="ECO:0000313" key="1">
    <source>
        <dbReference type="EnsemblPlants" id="Solyc01g068365.1.1"/>
    </source>
</evidence>
<evidence type="ECO:0000313" key="2">
    <source>
        <dbReference type="Proteomes" id="UP000004994"/>
    </source>
</evidence>
<dbReference type="Proteomes" id="UP000004994">
    <property type="component" value="Chromosome 1"/>
</dbReference>
<dbReference type="InParanoid" id="A0A3Q7EGX1"/>
<organism evidence="1">
    <name type="scientific">Solanum lycopersicum</name>
    <name type="common">Tomato</name>
    <name type="synonym">Lycopersicon esculentum</name>
    <dbReference type="NCBI Taxonomy" id="4081"/>
    <lineage>
        <taxon>Eukaryota</taxon>
        <taxon>Viridiplantae</taxon>
        <taxon>Streptophyta</taxon>
        <taxon>Embryophyta</taxon>
        <taxon>Tracheophyta</taxon>
        <taxon>Spermatophyta</taxon>
        <taxon>Magnoliopsida</taxon>
        <taxon>eudicotyledons</taxon>
        <taxon>Gunneridae</taxon>
        <taxon>Pentapetalae</taxon>
        <taxon>asterids</taxon>
        <taxon>lamiids</taxon>
        <taxon>Solanales</taxon>
        <taxon>Solanaceae</taxon>
        <taxon>Solanoideae</taxon>
        <taxon>Solaneae</taxon>
        <taxon>Solanum</taxon>
        <taxon>Solanum subgen. Lycopersicon</taxon>
    </lineage>
</organism>
<reference evidence="1" key="1">
    <citation type="journal article" date="2012" name="Nature">
        <title>The tomato genome sequence provides insights into fleshy fruit evolution.</title>
        <authorList>
            <consortium name="Tomato Genome Consortium"/>
        </authorList>
    </citation>
    <scope>NUCLEOTIDE SEQUENCE [LARGE SCALE GENOMIC DNA]</scope>
    <source>
        <strain evidence="1">cv. Heinz 1706</strain>
    </source>
</reference>